<feature type="region of interest" description="Disordered" evidence="1">
    <location>
        <begin position="13"/>
        <end position="59"/>
    </location>
</feature>
<dbReference type="Proteomes" id="UP000887013">
    <property type="component" value="Unassembled WGS sequence"/>
</dbReference>
<gene>
    <name evidence="2" type="ORF">NPIL_448741</name>
</gene>
<dbReference type="AlphaFoldDB" id="A0A8X6U2T3"/>
<sequence length="85" mass="9732">MLIVVENHIRTKQYTFNDDAHGGDHGDGDHDGHDDGDRDDHDGGDRDDRGDGDRDGRDGDVFLHLRVFQKHTVEQQSKKRLIKQQ</sequence>
<evidence type="ECO:0000313" key="3">
    <source>
        <dbReference type="Proteomes" id="UP000887013"/>
    </source>
</evidence>
<keyword evidence="3" id="KW-1185">Reference proteome</keyword>
<dbReference type="EMBL" id="BMAW01116147">
    <property type="protein sequence ID" value="GFT69309.1"/>
    <property type="molecule type" value="Genomic_DNA"/>
</dbReference>
<feature type="compositionally biased region" description="Basic and acidic residues" evidence="1">
    <location>
        <begin position="18"/>
        <end position="59"/>
    </location>
</feature>
<proteinExistence type="predicted"/>
<name>A0A8X6U2T3_NEPPI</name>
<accession>A0A8X6U2T3</accession>
<evidence type="ECO:0000256" key="1">
    <source>
        <dbReference type="SAM" id="MobiDB-lite"/>
    </source>
</evidence>
<protein>
    <submittedName>
        <fullName evidence="2">Uncharacterized protein</fullName>
    </submittedName>
</protein>
<comment type="caution">
    <text evidence="2">The sequence shown here is derived from an EMBL/GenBank/DDBJ whole genome shotgun (WGS) entry which is preliminary data.</text>
</comment>
<organism evidence="2 3">
    <name type="scientific">Nephila pilipes</name>
    <name type="common">Giant wood spider</name>
    <name type="synonym">Nephila maculata</name>
    <dbReference type="NCBI Taxonomy" id="299642"/>
    <lineage>
        <taxon>Eukaryota</taxon>
        <taxon>Metazoa</taxon>
        <taxon>Ecdysozoa</taxon>
        <taxon>Arthropoda</taxon>
        <taxon>Chelicerata</taxon>
        <taxon>Arachnida</taxon>
        <taxon>Araneae</taxon>
        <taxon>Araneomorphae</taxon>
        <taxon>Entelegynae</taxon>
        <taxon>Araneoidea</taxon>
        <taxon>Nephilidae</taxon>
        <taxon>Nephila</taxon>
    </lineage>
</organism>
<evidence type="ECO:0000313" key="2">
    <source>
        <dbReference type="EMBL" id="GFT69309.1"/>
    </source>
</evidence>
<reference evidence="2" key="1">
    <citation type="submission" date="2020-08" db="EMBL/GenBank/DDBJ databases">
        <title>Multicomponent nature underlies the extraordinary mechanical properties of spider dragline silk.</title>
        <authorList>
            <person name="Kono N."/>
            <person name="Nakamura H."/>
            <person name="Mori M."/>
            <person name="Yoshida Y."/>
            <person name="Ohtoshi R."/>
            <person name="Malay A.D."/>
            <person name="Moran D.A.P."/>
            <person name="Tomita M."/>
            <person name="Numata K."/>
            <person name="Arakawa K."/>
        </authorList>
    </citation>
    <scope>NUCLEOTIDE SEQUENCE</scope>
</reference>